<evidence type="ECO:0000256" key="1">
    <source>
        <dbReference type="SAM" id="Coils"/>
    </source>
</evidence>
<dbReference type="Proteomes" id="UP000677228">
    <property type="component" value="Unassembled WGS sequence"/>
</dbReference>
<evidence type="ECO:0000313" key="3">
    <source>
        <dbReference type="EMBL" id="CAF4301837.1"/>
    </source>
</evidence>
<organism evidence="2 4">
    <name type="scientific">Didymodactylos carnosus</name>
    <dbReference type="NCBI Taxonomy" id="1234261"/>
    <lineage>
        <taxon>Eukaryota</taxon>
        <taxon>Metazoa</taxon>
        <taxon>Spiralia</taxon>
        <taxon>Gnathifera</taxon>
        <taxon>Rotifera</taxon>
        <taxon>Eurotatoria</taxon>
        <taxon>Bdelloidea</taxon>
        <taxon>Philodinida</taxon>
        <taxon>Philodinidae</taxon>
        <taxon>Didymodactylos</taxon>
    </lineage>
</organism>
<accession>A0A8S2FMJ9</accession>
<proteinExistence type="predicted"/>
<keyword evidence="1" id="KW-0175">Coiled coil</keyword>
<feature type="coiled-coil region" evidence="1">
    <location>
        <begin position="32"/>
        <end position="95"/>
    </location>
</feature>
<dbReference type="EMBL" id="CAJOBA010057634">
    <property type="protein sequence ID" value="CAF4301837.1"/>
    <property type="molecule type" value="Genomic_DNA"/>
</dbReference>
<evidence type="ECO:0000313" key="4">
    <source>
        <dbReference type="Proteomes" id="UP000677228"/>
    </source>
</evidence>
<reference evidence="2" key="1">
    <citation type="submission" date="2021-02" db="EMBL/GenBank/DDBJ databases">
        <authorList>
            <person name="Nowell W R."/>
        </authorList>
    </citation>
    <scope>NUCLEOTIDE SEQUENCE</scope>
</reference>
<dbReference type="AlphaFoldDB" id="A0A8S2FMJ9"/>
<sequence length="107" mass="13194">MLFLDTYFHIQFKQTCEQLVHGERFRLEQEYKLKVNELNNKWQEQLEKEKQTLREEFNNLLTNIDQKHHIHEVSEENEKELLRRMKKEAEDALVRQWQAANERLAKV</sequence>
<dbReference type="EMBL" id="CAJNOK010035540">
    <property type="protein sequence ID" value="CAF1514354.1"/>
    <property type="molecule type" value="Genomic_DNA"/>
</dbReference>
<gene>
    <name evidence="2" type="ORF">OVA965_LOCUS37512</name>
    <name evidence="3" type="ORF">TMI583_LOCUS38598</name>
</gene>
<dbReference type="Proteomes" id="UP000682733">
    <property type="component" value="Unassembled WGS sequence"/>
</dbReference>
<evidence type="ECO:0000313" key="2">
    <source>
        <dbReference type="EMBL" id="CAF1514354.1"/>
    </source>
</evidence>
<protein>
    <submittedName>
        <fullName evidence="2">Uncharacterized protein</fullName>
    </submittedName>
</protein>
<name>A0A8S2FMJ9_9BILA</name>
<comment type="caution">
    <text evidence="2">The sequence shown here is derived from an EMBL/GenBank/DDBJ whole genome shotgun (WGS) entry which is preliminary data.</text>
</comment>